<evidence type="ECO:0000313" key="3">
    <source>
        <dbReference type="Proteomes" id="UP000225972"/>
    </source>
</evidence>
<protein>
    <submittedName>
        <fullName evidence="2">Uncharacterized protein</fullName>
    </submittedName>
</protein>
<keyword evidence="3" id="KW-1185">Reference proteome</keyword>
<accession>A0A238JCP1</accession>
<sequence length="113" mass="11416">MRAMRTLICLVAIVAALLFGAGGVSAAAMPDTAIPNMSEETAGMPHASPCAPPCQDAHEIGSSCDLCLSCLALRAPSLNDKTTALATCLPLPIPLAALHSGTLPGFDPPPPRA</sequence>
<evidence type="ECO:0000313" key="2">
    <source>
        <dbReference type="EMBL" id="SMX27732.1"/>
    </source>
</evidence>
<name>A0A238JCP1_9RHOB</name>
<gene>
    <name evidence="2" type="ORF">TRP8649_01842</name>
</gene>
<feature type="chain" id="PRO_5013008906" evidence="1">
    <location>
        <begin position="27"/>
        <end position="113"/>
    </location>
</feature>
<dbReference type="Proteomes" id="UP000225972">
    <property type="component" value="Unassembled WGS sequence"/>
</dbReference>
<dbReference type="EMBL" id="FXXP01000001">
    <property type="protein sequence ID" value="SMX27732.1"/>
    <property type="molecule type" value="Genomic_DNA"/>
</dbReference>
<evidence type="ECO:0000256" key="1">
    <source>
        <dbReference type="SAM" id="SignalP"/>
    </source>
</evidence>
<organism evidence="2 3">
    <name type="scientific">Pelagimonas phthalicica</name>
    <dbReference type="NCBI Taxonomy" id="1037362"/>
    <lineage>
        <taxon>Bacteria</taxon>
        <taxon>Pseudomonadati</taxon>
        <taxon>Pseudomonadota</taxon>
        <taxon>Alphaproteobacteria</taxon>
        <taxon>Rhodobacterales</taxon>
        <taxon>Roseobacteraceae</taxon>
        <taxon>Pelagimonas</taxon>
    </lineage>
</organism>
<dbReference type="AlphaFoldDB" id="A0A238JCP1"/>
<keyword evidence="1" id="KW-0732">Signal</keyword>
<feature type="signal peptide" evidence="1">
    <location>
        <begin position="1"/>
        <end position="26"/>
    </location>
</feature>
<proteinExistence type="predicted"/>
<reference evidence="3" key="1">
    <citation type="submission" date="2017-05" db="EMBL/GenBank/DDBJ databases">
        <authorList>
            <person name="Rodrigo-Torres L."/>
            <person name="Arahal R. D."/>
            <person name="Lucena T."/>
        </authorList>
    </citation>
    <scope>NUCLEOTIDE SEQUENCE [LARGE SCALE GENOMIC DNA]</scope>
    <source>
        <strain evidence="3">CECT 8649</strain>
    </source>
</reference>